<dbReference type="EMBL" id="JUIW01000003">
    <property type="protein sequence ID" value="RYJ44308.1"/>
    <property type="molecule type" value="Genomic_DNA"/>
</dbReference>
<reference evidence="1 2" key="1">
    <citation type="submission" date="2014-12" db="EMBL/GenBank/DDBJ databases">
        <title>Genome sequence of Flavobacterium beibuense RSKm HC5.</title>
        <authorList>
            <person name="Kim J.F."/>
            <person name="Song J.Y."/>
            <person name="Kwak M.-J."/>
            <person name="Lee S.-W."/>
        </authorList>
    </citation>
    <scope>NUCLEOTIDE SEQUENCE [LARGE SCALE GENOMIC DNA]</scope>
    <source>
        <strain evidence="1 2">RSKm HC5</strain>
    </source>
</reference>
<gene>
    <name evidence="1" type="ORF">NU09_0918</name>
</gene>
<evidence type="ECO:0000313" key="1">
    <source>
        <dbReference type="EMBL" id="RYJ44308.1"/>
    </source>
</evidence>
<proteinExistence type="predicted"/>
<dbReference type="AlphaFoldDB" id="A0A444WEN2"/>
<keyword evidence="2" id="KW-1185">Reference proteome</keyword>
<organism evidence="1 2">
    <name type="scientific">Flavobacterium beibuense</name>
    <dbReference type="NCBI Taxonomy" id="657326"/>
    <lineage>
        <taxon>Bacteria</taxon>
        <taxon>Pseudomonadati</taxon>
        <taxon>Bacteroidota</taxon>
        <taxon>Flavobacteriia</taxon>
        <taxon>Flavobacteriales</taxon>
        <taxon>Flavobacteriaceae</taxon>
        <taxon>Flavobacterium</taxon>
    </lineage>
</organism>
<evidence type="ECO:0008006" key="3">
    <source>
        <dbReference type="Google" id="ProtNLM"/>
    </source>
</evidence>
<accession>A0A444WEN2</accession>
<comment type="caution">
    <text evidence="1">The sequence shown here is derived from an EMBL/GenBank/DDBJ whole genome shotgun (WGS) entry which is preliminary data.</text>
</comment>
<dbReference type="OrthoDB" id="826958at2"/>
<dbReference type="Proteomes" id="UP000289775">
    <property type="component" value="Unassembled WGS sequence"/>
</dbReference>
<protein>
    <recommendedName>
        <fullName evidence="3">TerB family tellurite resistance protein</fullName>
    </recommendedName>
</protein>
<dbReference type="RefSeq" id="WP_129750082.1">
    <property type="nucleotide sequence ID" value="NZ_JUIW01000003.1"/>
</dbReference>
<sequence length="201" mass="23107">MLIWLLPAKTTAQMQELQQLALNIEKLVQFRSILKDMKKGYEILNGGYNTVKELSEGNFKLHETFLDALLQVSPTVRNYKRVADIIDYQILLVQEYQAARNAFGISGAFNPDELSYLTTVYDNLFKQSLRNLDELTGILTAGSMRMSDNERLEAIDRIYDDMQEKLLFLRDFNGDAKILALQRAKEEHDVKALRILNGINN</sequence>
<evidence type="ECO:0000313" key="2">
    <source>
        <dbReference type="Proteomes" id="UP000289775"/>
    </source>
</evidence>
<name>A0A444WEN2_9FLAO</name>